<evidence type="ECO:0000256" key="1">
    <source>
        <dbReference type="SAM" id="Phobius"/>
    </source>
</evidence>
<sequence>MTLLPIIPLAYLIYSDYKSRQVPLWVLLLFLLFQVLAFFSIESITILDLQVNVLIVTILLLSIYVYLKLRKLSINKSIGAGDVIFLFSLTFTFKYIQFNYFLIIAFFLSLIFIILYNKISKRNSKVQTIPLISTVGFCYVVYQIVLLLC</sequence>
<comment type="caution">
    <text evidence="3">The sequence shown here is derived from an EMBL/GenBank/DDBJ whole genome shotgun (WGS) entry which is preliminary data.</text>
</comment>
<protein>
    <recommendedName>
        <fullName evidence="2">Prepilin type IV endopeptidase peptidase domain-containing protein</fullName>
    </recommendedName>
</protein>
<organism evidence="3">
    <name type="scientific">bioreactor metagenome</name>
    <dbReference type="NCBI Taxonomy" id="1076179"/>
    <lineage>
        <taxon>unclassified sequences</taxon>
        <taxon>metagenomes</taxon>
        <taxon>ecological metagenomes</taxon>
    </lineage>
</organism>
<keyword evidence="1" id="KW-0812">Transmembrane</keyword>
<name>A0A644WEQ8_9ZZZZ</name>
<evidence type="ECO:0000259" key="2">
    <source>
        <dbReference type="Pfam" id="PF01478"/>
    </source>
</evidence>
<feature type="transmembrane region" description="Helical" evidence="1">
    <location>
        <begin position="47"/>
        <end position="67"/>
    </location>
</feature>
<feature type="transmembrane region" description="Helical" evidence="1">
    <location>
        <begin position="128"/>
        <end position="148"/>
    </location>
</feature>
<dbReference type="GO" id="GO:0004190">
    <property type="term" value="F:aspartic-type endopeptidase activity"/>
    <property type="evidence" value="ECO:0007669"/>
    <property type="project" value="InterPro"/>
</dbReference>
<feature type="domain" description="Prepilin type IV endopeptidase peptidase" evidence="2">
    <location>
        <begin position="6"/>
        <end position="114"/>
    </location>
</feature>
<feature type="transmembrane region" description="Helical" evidence="1">
    <location>
        <begin position="98"/>
        <end position="116"/>
    </location>
</feature>
<dbReference type="AlphaFoldDB" id="A0A644WEQ8"/>
<accession>A0A644WEQ8</accession>
<feature type="transmembrane region" description="Helical" evidence="1">
    <location>
        <begin position="22"/>
        <end position="41"/>
    </location>
</feature>
<keyword evidence="1" id="KW-0472">Membrane</keyword>
<dbReference type="Pfam" id="PF01478">
    <property type="entry name" value="Peptidase_A24"/>
    <property type="match status" value="1"/>
</dbReference>
<reference evidence="3" key="1">
    <citation type="submission" date="2019-08" db="EMBL/GenBank/DDBJ databases">
        <authorList>
            <person name="Kucharzyk K."/>
            <person name="Murdoch R.W."/>
            <person name="Higgins S."/>
            <person name="Loffler F."/>
        </authorList>
    </citation>
    <scope>NUCLEOTIDE SEQUENCE</scope>
</reference>
<dbReference type="Gene3D" id="1.20.120.1220">
    <property type="match status" value="1"/>
</dbReference>
<dbReference type="InterPro" id="IPR000045">
    <property type="entry name" value="Prepilin_IV_endopep_pep"/>
</dbReference>
<dbReference type="EMBL" id="VSSQ01000767">
    <property type="protein sequence ID" value="MPM01013.1"/>
    <property type="molecule type" value="Genomic_DNA"/>
</dbReference>
<gene>
    <name evidence="3" type="ORF">SDC9_47250</name>
</gene>
<evidence type="ECO:0000313" key="3">
    <source>
        <dbReference type="EMBL" id="MPM01013.1"/>
    </source>
</evidence>
<dbReference type="GO" id="GO:0016020">
    <property type="term" value="C:membrane"/>
    <property type="evidence" value="ECO:0007669"/>
    <property type="project" value="InterPro"/>
</dbReference>
<keyword evidence="1" id="KW-1133">Transmembrane helix</keyword>
<proteinExistence type="predicted"/>